<dbReference type="GO" id="GO:0005524">
    <property type="term" value="F:ATP binding"/>
    <property type="evidence" value="ECO:0007669"/>
    <property type="project" value="UniProtKB-KW"/>
</dbReference>
<gene>
    <name evidence="11" type="primary">pyrG</name>
    <name evidence="14" type="ORF">FDQ92_13395</name>
</gene>
<feature type="domain" description="CTP synthase N-terminal" evidence="13">
    <location>
        <begin position="5"/>
        <end position="267"/>
    </location>
</feature>
<dbReference type="GO" id="GO:0044210">
    <property type="term" value="P:'de novo' CTP biosynthetic process"/>
    <property type="evidence" value="ECO:0007669"/>
    <property type="project" value="UniProtKB-UniRule"/>
</dbReference>
<sequence>MRPSKFIFITGGVLSSLGKGLAAASIGALMESRGLRVTIQKLDPYINVDPGTMNPFQHGEVYVTDDGTETDLDLGHYERFTHAKMTKKNNYTSGSIYYSVITKERRGDYLGGTVQVIPHVTDEIKACIRGVVNGVDLVIVEIGGTVGDIESLPFLEAIRQFRNDVGRENVLYVHVTLVPYVKVAGELKTKPTQHSVKELRGIGIQPDILLCRTEMALSREIKAKIAHFCNVEPDAVITAKDVDSIYEVPLLFHEEGLDEKILRLLNIWTRAPHLQDWEELVRRIKNPAYDVTIAIVGKYIDLRESYKSLNEALAHAGAANSTRVHLSFVDSEEVEKLGGEALLKDAHGILVPGGFGSRGIEGKIKAIRFARENRMPLFGICLGMQMAVVEFARHVAGLEAAHSMEIDKHTPHPVIYLMREWFDYKNNQVVRRDEGSDLGGTMRLGAYPCILEEGSLAFQAYRRHEISERHRHRYEFNNEYREVLSRHGMRFTGLSPDKNLVEIIELADHPWFLGCQFHPEFKSRPMDPHPLFKAFVSQSLERALGGPPPAPPKVC</sequence>
<feature type="binding site" evidence="11">
    <location>
        <position position="405"/>
    </location>
    <ligand>
        <name>L-glutamine</name>
        <dbReference type="ChEBI" id="CHEBI:58359"/>
    </ligand>
</feature>
<feature type="binding site" evidence="11">
    <location>
        <position position="224"/>
    </location>
    <ligand>
        <name>UTP</name>
        <dbReference type="ChEBI" id="CHEBI:46398"/>
    </ligand>
</feature>
<feature type="binding site" evidence="11">
    <location>
        <position position="15"/>
    </location>
    <ligand>
        <name>UTP</name>
        <dbReference type="ChEBI" id="CHEBI:46398"/>
    </ligand>
</feature>
<feature type="active site" description="Nucleophile; for glutamine hydrolysis" evidence="11">
    <location>
        <position position="381"/>
    </location>
</feature>
<feature type="binding site" evidence="11">
    <location>
        <position position="73"/>
    </location>
    <ligand>
        <name>ATP</name>
        <dbReference type="ChEBI" id="CHEBI:30616"/>
    </ligand>
</feature>
<evidence type="ECO:0000256" key="1">
    <source>
        <dbReference type="ARBA" id="ARBA00005171"/>
    </source>
</evidence>
<comment type="caution">
    <text evidence="11">Lacks conserved residue(s) required for the propagation of feature annotation.</text>
</comment>
<dbReference type="GO" id="GO:0019856">
    <property type="term" value="P:pyrimidine nucleobase biosynthetic process"/>
    <property type="evidence" value="ECO:0007669"/>
    <property type="project" value="TreeGrafter"/>
</dbReference>
<feature type="binding site" evidence="11">
    <location>
        <begin position="16"/>
        <end position="21"/>
    </location>
    <ligand>
        <name>ATP</name>
        <dbReference type="ChEBI" id="CHEBI:30616"/>
    </ligand>
</feature>
<feature type="domain" description="Glutamine amidotransferase" evidence="12">
    <location>
        <begin position="304"/>
        <end position="536"/>
    </location>
</feature>
<comment type="catalytic activity">
    <reaction evidence="10 11">
        <text>UTP + L-glutamine + ATP + H2O = CTP + L-glutamate + ADP + phosphate + 2 H(+)</text>
        <dbReference type="Rhea" id="RHEA:26426"/>
        <dbReference type="ChEBI" id="CHEBI:15377"/>
        <dbReference type="ChEBI" id="CHEBI:15378"/>
        <dbReference type="ChEBI" id="CHEBI:29985"/>
        <dbReference type="ChEBI" id="CHEBI:30616"/>
        <dbReference type="ChEBI" id="CHEBI:37563"/>
        <dbReference type="ChEBI" id="CHEBI:43474"/>
        <dbReference type="ChEBI" id="CHEBI:46398"/>
        <dbReference type="ChEBI" id="CHEBI:58359"/>
        <dbReference type="ChEBI" id="CHEBI:456216"/>
        <dbReference type="EC" id="6.3.4.2"/>
    </reaction>
</comment>
<feature type="binding site" evidence="11">
    <location>
        <position position="473"/>
    </location>
    <ligand>
        <name>L-glutamine</name>
        <dbReference type="ChEBI" id="CHEBI:58359"/>
    </ligand>
</feature>
<dbReference type="InterPro" id="IPR017926">
    <property type="entry name" value="GATASE"/>
</dbReference>
<dbReference type="Proteomes" id="UP000298602">
    <property type="component" value="Chromosome"/>
</dbReference>
<reference evidence="14 15" key="2">
    <citation type="submission" date="2019-05" db="EMBL/GenBank/DDBJ databases">
        <authorList>
            <person name="Suflita J.M."/>
            <person name="Marks C.R."/>
        </authorList>
    </citation>
    <scope>NUCLEOTIDE SEQUENCE [LARGE SCALE GENOMIC DNA]</scope>
    <source>
        <strain evidence="14 15">ALDC</strain>
    </source>
</reference>
<dbReference type="SUPFAM" id="SSF52540">
    <property type="entry name" value="P-loop containing nucleoside triphosphate hydrolases"/>
    <property type="match status" value="1"/>
</dbReference>
<evidence type="ECO:0000256" key="4">
    <source>
        <dbReference type="ARBA" id="ARBA00022723"/>
    </source>
</evidence>
<dbReference type="KEGG" id="dax:FDQ92_13395"/>
<keyword evidence="9 11" id="KW-0665">Pyrimidine biosynthesis</keyword>
<evidence type="ECO:0000256" key="3">
    <source>
        <dbReference type="ARBA" id="ARBA00022598"/>
    </source>
</evidence>
<feature type="binding site" evidence="11">
    <location>
        <position position="73"/>
    </location>
    <ligand>
        <name>Mg(2+)</name>
        <dbReference type="ChEBI" id="CHEBI:18420"/>
    </ligand>
</feature>
<dbReference type="Pfam" id="PF00117">
    <property type="entry name" value="GATase"/>
    <property type="match status" value="1"/>
</dbReference>
<feature type="region of interest" description="Amidoligase domain" evidence="11">
    <location>
        <begin position="1"/>
        <end position="267"/>
    </location>
</feature>
<dbReference type="OrthoDB" id="9801107at2"/>
<feature type="binding site" evidence="11">
    <location>
        <begin position="188"/>
        <end position="193"/>
    </location>
    <ligand>
        <name>UTP</name>
        <dbReference type="ChEBI" id="CHEBI:46398"/>
    </ligand>
</feature>
<comment type="function">
    <text evidence="11">Catalyzes the ATP-dependent amination of UTP to CTP with either L-glutamine or ammonia as the source of nitrogen. Regulates intracellular CTP levels through interactions with the four ribonucleotide triphosphates.</text>
</comment>
<keyword evidence="6 11" id="KW-0067">ATP-binding</keyword>
<evidence type="ECO:0000256" key="8">
    <source>
        <dbReference type="ARBA" id="ARBA00022962"/>
    </source>
</evidence>
<organism evidence="14 15">
    <name type="scientific">Desulfoglaeba alkanexedens ALDC</name>
    <dbReference type="NCBI Taxonomy" id="980445"/>
    <lineage>
        <taxon>Bacteria</taxon>
        <taxon>Pseudomonadati</taxon>
        <taxon>Thermodesulfobacteriota</taxon>
        <taxon>Syntrophobacteria</taxon>
        <taxon>Syntrophobacterales</taxon>
        <taxon>Syntrophobacteraceae</taxon>
        <taxon>Desulfoglaeba</taxon>
    </lineage>
</organism>
<comment type="activity regulation">
    <text evidence="11">Allosterically activated by GTP, when glutamine is the substrate; GTP has no effect on the reaction when ammonia is the substrate. The allosteric effector GTP functions by stabilizing the protein conformation that binds the tetrahedral intermediate(s) formed during glutamine hydrolysis. Inhibited by the product CTP, via allosteric rather than competitive inhibition.</text>
</comment>
<evidence type="ECO:0000256" key="7">
    <source>
        <dbReference type="ARBA" id="ARBA00022842"/>
    </source>
</evidence>
<dbReference type="InterPro" id="IPR017456">
    <property type="entry name" value="CTP_synthase_N"/>
</dbReference>
<dbReference type="PANTHER" id="PTHR11550">
    <property type="entry name" value="CTP SYNTHASE"/>
    <property type="match status" value="1"/>
</dbReference>
<dbReference type="Pfam" id="PF06418">
    <property type="entry name" value="CTP_synth_N"/>
    <property type="match status" value="1"/>
</dbReference>
<evidence type="ECO:0000313" key="15">
    <source>
        <dbReference type="Proteomes" id="UP000298602"/>
    </source>
</evidence>
<feature type="binding site" evidence="11">
    <location>
        <begin position="148"/>
        <end position="150"/>
    </location>
    <ligand>
        <name>CTP</name>
        <dbReference type="ChEBI" id="CHEBI:37563"/>
        <note>allosteric inhibitor</note>
    </ligand>
</feature>
<evidence type="ECO:0000256" key="9">
    <source>
        <dbReference type="ARBA" id="ARBA00022975"/>
    </source>
</evidence>
<reference evidence="14 15" key="1">
    <citation type="submission" date="2019-05" db="EMBL/GenBank/DDBJ databases">
        <title>The Complete Genome Sequence of the n-alkane-degrading Desulfoglaeba alkanexedens ALDC reveals multiple alkylsuccinate synthase gene clusters.</title>
        <authorList>
            <person name="Callaghan A.V."/>
            <person name="Davidova I.A."/>
            <person name="Duncan K.E."/>
            <person name="Morris B."/>
            <person name="McInerney M.J."/>
        </authorList>
    </citation>
    <scope>NUCLEOTIDE SEQUENCE [LARGE SCALE GENOMIC DNA]</scope>
    <source>
        <strain evidence="14 15">ALDC</strain>
    </source>
</reference>
<comment type="miscellaneous">
    <text evidence="11">CTPSs have evolved a hybrid strategy for distinguishing between UTP and CTP. The overlapping regions of the product feedback inhibitory and substrate sites recognize a common feature in both compounds, the triphosphate moiety. To differentiate isosteric substrate and product pyrimidine rings, an additional pocket far from the expected kinase/ligase catalytic site, specifically recognizes the cytosine and ribose portions of the product inhibitor.</text>
</comment>
<evidence type="ECO:0000256" key="5">
    <source>
        <dbReference type="ARBA" id="ARBA00022741"/>
    </source>
</evidence>
<dbReference type="RefSeq" id="WP_137425358.1">
    <property type="nucleotide sequence ID" value="NZ_CP040098.1"/>
</dbReference>
<dbReference type="UniPathway" id="UPA00159">
    <property type="reaction ID" value="UER00277"/>
</dbReference>
<feature type="binding site" evidence="11">
    <location>
        <position position="15"/>
    </location>
    <ligand>
        <name>CTP</name>
        <dbReference type="ChEBI" id="CHEBI:37563"/>
        <note>allosteric inhibitor</note>
    </ligand>
</feature>
<dbReference type="GO" id="GO:0097268">
    <property type="term" value="C:cytoophidium"/>
    <property type="evidence" value="ECO:0007669"/>
    <property type="project" value="UniProtKB-ARBA"/>
</dbReference>
<evidence type="ECO:0000256" key="10">
    <source>
        <dbReference type="ARBA" id="ARBA00047781"/>
    </source>
</evidence>
<evidence type="ECO:0000259" key="13">
    <source>
        <dbReference type="Pfam" id="PF06418"/>
    </source>
</evidence>
<dbReference type="NCBIfam" id="NF003792">
    <property type="entry name" value="PRK05380.1"/>
    <property type="match status" value="1"/>
</dbReference>
<feature type="active site" evidence="11">
    <location>
        <position position="518"/>
    </location>
</feature>
<dbReference type="GO" id="GO:0003883">
    <property type="term" value="F:CTP synthase activity"/>
    <property type="evidence" value="ECO:0007669"/>
    <property type="project" value="UniProtKB-UniRule"/>
</dbReference>
<feature type="binding site" evidence="11">
    <location>
        <position position="354"/>
    </location>
    <ligand>
        <name>L-glutamine</name>
        <dbReference type="ChEBI" id="CHEBI:58359"/>
    </ligand>
</feature>
<dbReference type="FunFam" id="3.40.50.880:FF:000002">
    <property type="entry name" value="CTP synthase"/>
    <property type="match status" value="1"/>
</dbReference>
<dbReference type="GO" id="GO:0042802">
    <property type="term" value="F:identical protein binding"/>
    <property type="evidence" value="ECO:0007669"/>
    <property type="project" value="TreeGrafter"/>
</dbReference>
<name>A0A4P8L532_9BACT</name>
<evidence type="ECO:0000256" key="6">
    <source>
        <dbReference type="ARBA" id="ARBA00022840"/>
    </source>
</evidence>
<dbReference type="SUPFAM" id="SSF52317">
    <property type="entry name" value="Class I glutamine amidotransferase-like"/>
    <property type="match status" value="1"/>
</dbReference>
<dbReference type="Gene3D" id="3.40.50.300">
    <property type="entry name" value="P-loop containing nucleotide triphosphate hydrolases"/>
    <property type="match status" value="1"/>
</dbReference>
<feature type="binding site" evidence="11">
    <location>
        <begin position="188"/>
        <end position="193"/>
    </location>
    <ligand>
        <name>CTP</name>
        <dbReference type="ChEBI" id="CHEBI:37563"/>
        <note>allosteric inhibitor</note>
    </ligand>
</feature>
<comment type="similarity">
    <text evidence="2 11">Belongs to the CTP synthase family.</text>
</comment>
<keyword evidence="3 11" id="KW-0436">Ligase</keyword>
<comment type="pathway">
    <text evidence="1 11">Pyrimidine metabolism; CTP biosynthesis via de novo pathway; CTP from UDP: step 2/2.</text>
</comment>
<dbReference type="CDD" id="cd01746">
    <property type="entry name" value="GATase1_CTP_Synthase"/>
    <property type="match status" value="1"/>
</dbReference>
<feature type="binding site" evidence="11">
    <location>
        <begin position="240"/>
        <end position="242"/>
    </location>
    <ligand>
        <name>ATP</name>
        <dbReference type="ChEBI" id="CHEBI:30616"/>
    </ligand>
</feature>
<dbReference type="InterPro" id="IPR033828">
    <property type="entry name" value="GATase1_CTP_Synthase"/>
</dbReference>
<dbReference type="NCBIfam" id="TIGR00337">
    <property type="entry name" value="PyrG"/>
    <property type="match status" value="1"/>
</dbReference>
<evidence type="ECO:0000256" key="11">
    <source>
        <dbReference type="HAMAP-Rule" id="MF_01227"/>
    </source>
</evidence>
<dbReference type="PANTHER" id="PTHR11550:SF0">
    <property type="entry name" value="CTP SYNTHASE-RELATED"/>
    <property type="match status" value="1"/>
</dbReference>
<keyword evidence="8 11" id="KW-0315">Glutamine amidotransferase</keyword>
<feature type="binding site" evidence="11">
    <location>
        <position position="141"/>
    </location>
    <ligand>
        <name>Mg(2+)</name>
        <dbReference type="ChEBI" id="CHEBI:18420"/>
    </ligand>
</feature>
<dbReference type="AlphaFoldDB" id="A0A4P8L532"/>
<dbReference type="Gene3D" id="3.40.50.880">
    <property type="match status" value="1"/>
</dbReference>
<dbReference type="PROSITE" id="PS51273">
    <property type="entry name" value="GATASE_TYPE_1"/>
    <property type="match status" value="1"/>
</dbReference>
<dbReference type="CDD" id="cd03113">
    <property type="entry name" value="CTPS_N"/>
    <property type="match status" value="1"/>
</dbReference>
<comment type="catalytic activity">
    <reaction evidence="11">
        <text>UTP + NH4(+) + ATP = CTP + ADP + phosphate + 2 H(+)</text>
        <dbReference type="Rhea" id="RHEA:16597"/>
        <dbReference type="ChEBI" id="CHEBI:15378"/>
        <dbReference type="ChEBI" id="CHEBI:28938"/>
        <dbReference type="ChEBI" id="CHEBI:30616"/>
        <dbReference type="ChEBI" id="CHEBI:37563"/>
        <dbReference type="ChEBI" id="CHEBI:43474"/>
        <dbReference type="ChEBI" id="CHEBI:46398"/>
        <dbReference type="ChEBI" id="CHEBI:456216"/>
    </reaction>
</comment>
<keyword evidence="15" id="KW-1185">Reference proteome</keyword>
<feature type="binding site" evidence="11">
    <location>
        <begin position="382"/>
        <end position="385"/>
    </location>
    <ligand>
        <name>L-glutamine</name>
        <dbReference type="ChEBI" id="CHEBI:58359"/>
    </ligand>
</feature>
<comment type="subunit">
    <text evidence="11">Homotetramer.</text>
</comment>
<dbReference type="InterPro" id="IPR004468">
    <property type="entry name" value="CTP_synthase"/>
</dbReference>
<protein>
    <recommendedName>
        <fullName evidence="11">CTP synthase</fullName>
        <ecNumber evidence="11">6.3.4.2</ecNumber>
    </recommendedName>
    <alternativeName>
        <fullName evidence="11">Cytidine 5'-triphosphate synthase</fullName>
    </alternativeName>
    <alternativeName>
        <fullName evidence="11">Cytidine triphosphate synthetase</fullName>
        <shortName evidence="11">CTP synthetase</shortName>
        <shortName evidence="11">CTPS</shortName>
    </alternativeName>
    <alternativeName>
        <fullName evidence="11">UTP--ammonia ligase</fullName>
    </alternativeName>
</protein>
<dbReference type="EC" id="6.3.4.2" evidence="11"/>
<feature type="binding site" evidence="11">
    <location>
        <position position="224"/>
    </location>
    <ligand>
        <name>CTP</name>
        <dbReference type="ChEBI" id="CHEBI:37563"/>
        <note>allosteric inhibitor</note>
    </ligand>
</feature>
<dbReference type="HAMAP" id="MF_01227">
    <property type="entry name" value="PyrG"/>
    <property type="match status" value="1"/>
</dbReference>
<dbReference type="EMBL" id="CP040098">
    <property type="protein sequence ID" value="QCQ23078.1"/>
    <property type="molecule type" value="Genomic_DNA"/>
</dbReference>
<evidence type="ECO:0000259" key="12">
    <source>
        <dbReference type="Pfam" id="PF00117"/>
    </source>
</evidence>
<evidence type="ECO:0000256" key="2">
    <source>
        <dbReference type="ARBA" id="ARBA00007533"/>
    </source>
</evidence>
<dbReference type="GO" id="GO:0005829">
    <property type="term" value="C:cytosol"/>
    <property type="evidence" value="ECO:0007669"/>
    <property type="project" value="TreeGrafter"/>
</dbReference>
<dbReference type="FunFam" id="3.40.50.300:FF:000009">
    <property type="entry name" value="CTP synthase"/>
    <property type="match status" value="1"/>
</dbReference>
<proteinExistence type="inferred from homology"/>
<comment type="catalytic activity">
    <reaction evidence="11">
        <text>L-glutamine + H2O = L-glutamate + NH4(+)</text>
        <dbReference type="Rhea" id="RHEA:15889"/>
        <dbReference type="ChEBI" id="CHEBI:15377"/>
        <dbReference type="ChEBI" id="CHEBI:28938"/>
        <dbReference type="ChEBI" id="CHEBI:29985"/>
        <dbReference type="ChEBI" id="CHEBI:58359"/>
    </reaction>
</comment>
<keyword evidence="4 11" id="KW-0479">Metal-binding</keyword>
<keyword evidence="5 11" id="KW-0547">Nucleotide-binding</keyword>
<dbReference type="GO" id="GO:0046872">
    <property type="term" value="F:metal ion binding"/>
    <property type="evidence" value="ECO:0007669"/>
    <property type="project" value="UniProtKB-KW"/>
</dbReference>
<accession>A0A4P8L532</accession>
<dbReference type="InterPro" id="IPR027417">
    <property type="entry name" value="P-loop_NTPase"/>
</dbReference>
<evidence type="ECO:0000313" key="14">
    <source>
        <dbReference type="EMBL" id="QCQ23078.1"/>
    </source>
</evidence>
<keyword evidence="7 11" id="KW-0460">Magnesium</keyword>
<dbReference type="GO" id="GO:0004359">
    <property type="term" value="F:glutaminase activity"/>
    <property type="evidence" value="ECO:0007669"/>
    <property type="project" value="RHEA"/>
</dbReference>
<feature type="active site" evidence="11">
    <location>
        <position position="520"/>
    </location>
</feature>
<dbReference type="InterPro" id="IPR029062">
    <property type="entry name" value="Class_I_gatase-like"/>
</dbReference>